<dbReference type="OrthoDB" id="9770329at2"/>
<evidence type="ECO:0000256" key="5">
    <source>
        <dbReference type="SAM" id="MobiDB-lite"/>
    </source>
</evidence>
<feature type="transmembrane region" description="Helical" evidence="6">
    <location>
        <begin position="90"/>
        <end position="114"/>
    </location>
</feature>
<feature type="region of interest" description="Disordered" evidence="5">
    <location>
        <begin position="287"/>
        <end position="314"/>
    </location>
</feature>
<name>A0A4R5QMC9_9PROT</name>
<evidence type="ECO:0000259" key="7">
    <source>
        <dbReference type="Pfam" id="PF04116"/>
    </source>
</evidence>
<dbReference type="EMBL" id="SMSJ01000002">
    <property type="protein sequence ID" value="TDH64313.1"/>
    <property type="molecule type" value="Genomic_DNA"/>
</dbReference>
<keyword evidence="9" id="KW-1185">Reference proteome</keyword>
<gene>
    <name evidence="8" type="ORF">E2C06_02965</name>
</gene>
<dbReference type="Pfam" id="PF04116">
    <property type="entry name" value="FA_hydroxylase"/>
    <property type="match status" value="1"/>
</dbReference>
<evidence type="ECO:0000256" key="4">
    <source>
        <dbReference type="ARBA" id="ARBA00023136"/>
    </source>
</evidence>
<dbReference type="Proteomes" id="UP000295096">
    <property type="component" value="Unassembled WGS sequence"/>
</dbReference>
<proteinExistence type="predicted"/>
<keyword evidence="3 6" id="KW-1133">Transmembrane helix</keyword>
<evidence type="ECO:0000313" key="8">
    <source>
        <dbReference type="EMBL" id="TDH64313.1"/>
    </source>
</evidence>
<evidence type="ECO:0000256" key="1">
    <source>
        <dbReference type="ARBA" id="ARBA00004370"/>
    </source>
</evidence>
<sequence>MTLVGSFIAFWVQVSAGQRSLRGYLRFSFPPEILRHRSSRLDLFYMLSLKLIHPFAILPFVVGNIALAIAVHAGLTQLLGERPAGEMSGLAWATMLLLLIIVEDFMTFFGHYLLHAYASLWELHKTHHSAEFLVPLTNRRLHPLQTIFEQVCTATAVGVAAGVLAYAFALPLAEFFVAKVDAYYIVNALSFHHLRHSHVRLSYGWLERYLLSPAQHQLHHSCLREHWDKNFGLLFSCWDRLFGTIAYSRPGDVYQPGLPPGSGEFSTVAQLYLTPLQRIAQSAVHRLGRRQASGGGTGSELAPAAAPPPPHAAP</sequence>
<evidence type="ECO:0000256" key="6">
    <source>
        <dbReference type="SAM" id="Phobius"/>
    </source>
</evidence>
<feature type="transmembrane region" description="Helical" evidence="6">
    <location>
        <begin position="147"/>
        <end position="169"/>
    </location>
</feature>
<feature type="domain" description="Fatty acid hydroxylase" evidence="7">
    <location>
        <begin position="97"/>
        <end position="244"/>
    </location>
</feature>
<dbReference type="GO" id="GO:0016020">
    <property type="term" value="C:membrane"/>
    <property type="evidence" value="ECO:0007669"/>
    <property type="project" value="UniProtKB-SubCell"/>
</dbReference>
<dbReference type="GO" id="GO:0016491">
    <property type="term" value="F:oxidoreductase activity"/>
    <property type="evidence" value="ECO:0007669"/>
    <property type="project" value="InterPro"/>
</dbReference>
<evidence type="ECO:0000256" key="2">
    <source>
        <dbReference type="ARBA" id="ARBA00022692"/>
    </source>
</evidence>
<evidence type="ECO:0000256" key="3">
    <source>
        <dbReference type="ARBA" id="ARBA00022989"/>
    </source>
</evidence>
<comment type="subcellular location">
    <subcellularLocation>
        <location evidence="1">Membrane</location>
    </subcellularLocation>
</comment>
<dbReference type="GO" id="GO:0005506">
    <property type="term" value="F:iron ion binding"/>
    <property type="evidence" value="ECO:0007669"/>
    <property type="project" value="InterPro"/>
</dbReference>
<comment type="caution">
    <text evidence="8">The sequence shown here is derived from an EMBL/GenBank/DDBJ whole genome shotgun (WGS) entry which is preliminary data.</text>
</comment>
<dbReference type="AlphaFoldDB" id="A0A4R5QMC9"/>
<dbReference type="InterPro" id="IPR006694">
    <property type="entry name" value="Fatty_acid_hydroxylase"/>
</dbReference>
<dbReference type="PANTHER" id="PTHR11863">
    <property type="entry name" value="STEROL DESATURASE"/>
    <property type="match status" value="1"/>
</dbReference>
<accession>A0A4R5QMC9</accession>
<feature type="compositionally biased region" description="Pro residues" evidence="5">
    <location>
        <begin position="305"/>
        <end position="314"/>
    </location>
</feature>
<organism evidence="8 9">
    <name type="scientific">Dankookia rubra</name>
    <dbReference type="NCBI Taxonomy" id="1442381"/>
    <lineage>
        <taxon>Bacteria</taxon>
        <taxon>Pseudomonadati</taxon>
        <taxon>Pseudomonadota</taxon>
        <taxon>Alphaproteobacteria</taxon>
        <taxon>Acetobacterales</taxon>
        <taxon>Roseomonadaceae</taxon>
        <taxon>Dankookia</taxon>
    </lineage>
</organism>
<dbReference type="GO" id="GO:0008610">
    <property type="term" value="P:lipid biosynthetic process"/>
    <property type="evidence" value="ECO:0007669"/>
    <property type="project" value="InterPro"/>
</dbReference>
<evidence type="ECO:0000313" key="9">
    <source>
        <dbReference type="Proteomes" id="UP000295096"/>
    </source>
</evidence>
<dbReference type="InterPro" id="IPR050307">
    <property type="entry name" value="Sterol_Desaturase_Related"/>
</dbReference>
<protein>
    <submittedName>
        <fullName evidence="8">Sterol desaturase family protein</fullName>
    </submittedName>
</protein>
<feature type="transmembrane region" description="Helical" evidence="6">
    <location>
        <begin position="51"/>
        <end position="78"/>
    </location>
</feature>
<keyword evidence="2 6" id="KW-0812">Transmembrane</keyword>
<keyword evidence="4 6" id="KW-0472">Membrane</keyword>
<reference evidence="8 9" key="1">
    <citation type="journal article" date="2016" name="J. Microbiol.">
        <title>Dankookia rubra gen. nov., sp. nov., an alphaproteobacterium isolated from sediment of a shallow stream.</title>
        <authorList>
            <person name="Kim W.H."/>
            <person name="Kim D.H."/>
            <person name="Kang K."/>
            <person name="Ahn T.Y."/>
        </authorList>
    </citation>
    <scope>NUCLEOTIDE SEQUENCE [LARGE SCALE GENOMIC DNA]</scope>
    <source>
        <strain evidence="8 9">JCM30602</strain>
    </source>
</reference>